<keyword evidence="2" id="KW-1185">Reference proteome</keyword>
<reference evidence="1" key="1">
    <citation type="submission" date="2023-03" db="EMBL/GenBank/DDBJ databases">
        <title>Massive genome expansion in bonnet fungi (Mycena s.s.) driven by repeated elements and novel gene families across ecological guilds.</title>
        <authorList>
            <consortium name="Lawrence Berkeley National Laboratory"/>
            <person name="Harder C.B."/>
            <person name="Miyauchi S."/>
            <person name="Viragh M."/>
            <person name="Kuo A."/>
            <person name="Thoen E."/>
            <person name="Andreopoulos B."/>
            <person name="Lu D."/>
            <person name="Skrede I."/>
            <person name="Drula E."/>
            <person name="Henrissat B."/>
            <person name="Morin E."/>
            <person name="Kohler A."/>
            <person name="Barry K."/>
            <person name="LaButti K."/>
            <person name="Morin E."/>
            <person name="Salamov A."/>
            <person name="Lipzen A."/>
            <person name="Mereny Z."/>
            <person name="Hegedus B."/>
            <person name="Baldrian P."/>
            <person name="Stursova M."/>
            <person name="Weitz H."/>
            <person name="Taylor A."/>
            <person name="Grigoriev I.V."/>
            <person name="Nagy L.G."/>
            <person name="Martin F."/>
            <person name="Kauserud H."/>
        </authorList>
    </citation>
    <scope>NUCLEOTIDE SEQUENCE</scope>
    <source>
        <strain evidence="1">9284</strain>
    </source>
</reference>
<gene>
    <name evidence="1" type="ORF">FB45DRAFT_1023051</name>
</gene>
<name>A0AAD7FR30_9AGAR</name>
<protein>
    <submittedName>
        <fullName evidence="1">Uncharacterized protein</fullName>
    </submittedName>
</protein>
<evidence type="ECO:0000313" key="1">
    <source>
        <dbReference type="EMBL" id="KAJ7638251.1"/>
    </source>
</evidence>
<evidence type="ECO:0000313" key="2">
    <source>
        <dbReference type="Proteomes" id="UP001221142"/>
    </source>
</evidence>
<dbReference type="AlphaFoldDB" id="A0AAD7FR30"/>
<dbReference type="Proteomes" id="UP001221142">
    <property type="component" value="Unassembled WGS sequence"/>
</dbReference>
<sequence length="200" mass="22767">MADEDLRNDLLLEIQSFGEHITAEKVLAFLHNPEVRLKHEINREVTHKTACRYLDELGYWFTAPTKGQYVDGHEWLDVEWYHKDAPARPYPKGEGVSYMVADFFSADIGWLRHPGTGASARHAIRPGKNKDGYFTAVEVQEQAEAAIAIIKECWPKYDHIFVYDNATTLAMEFDSEFIDFLLMNSETLAVPADDLACLGL</sequence>
<dbReference type="EMBL" id="JARKIF010000005">
    <property type="protein sequence ID" value="KAJ7638251.1"/>
    <property type="molecule type" value="Genomic_DNA"/>
</dbReference>
<accession>A0AAD7FR30</accession>
<organism evidence="1 2">
    <name type="scientific">Roridomyces roridus</name>
    <dbReference type="NCBI Taxonomy" id="1738132"/>
    <lineage>
        <taxon>Eukaryota</taxon>
        <taxon>Fungi</taxon>
        <taxon>Dikarya</taxon>
        <taxon>Basidiomycota</taxon>
        <taxon>Agaricomycotina</taxon>
        <taxon>Agaricomycetes</taxon>
        <taxon>Agaricomycetidae</taxon>
        <taxon>Agaricales</taxon>
        <taxon>Marasmiineae</taxon>
        <taxon>Mycenaceae</taxon>
        <taxon>Roridomyces</taxon>
    </lineage>
</organism>
<comment type="caution">
    <text evidence="1">The sequence shown here is derived from an EMBL/GenBank/DDBJ whole genome shotgun (WGS) entry which is preliminary data.</text>
</comment>
<proteinExistence type="predicted"/>